<dbReference type="EMBL" id="ML119159">
    <property type="protein sequence ID" value="RPB08783.1"/>
    <property type="molecule type" value="Genomic_DNA"/>
</dbReference>
<feature type="compositionally biased region" description="Polar residues" evidence="1">
    <location>
        <begin position="115"/>
        <end position="129"/>
    </location>
</feature>
<name>A0A3N4KE39_9PEZI</name>
<sequence>MILRICLVLSVPRSAVLVPTGAQMICAVCLPFGRLKLPTLWGAQQASCARVARPTERATGGCGHQNSFNHSKIDLNTAPVNALAGLMKGTSGALRAARGKTAGRKRKRDAEGQGNFPSQLTAPPTSSKPGNILAPRFCMGQV</sequence>
<evidence type="ECO:0000313" key="4">
    <source>
        <dbReference type="Proteomes" id="UP000277580"/>
    </source>
</evidence>
<protein>
    <recommendedName>
        <fullName evidence="5">Secreted protein</fullName>
    </recommendedName>
</protein>
<keyword evidence="4" id="KW-1185">Reference proteome</keyword>
<evidence type="ECO:0000256" key="2">
    <source>
        <dbReference type="SAM" id="SignalP"/>
    </source>
</evidence>
<evidence type="ECO:0000313" key="3">
    <source>
        <dbReference type="EMBL" id="RPB08783.1"/>
    </source>
</evidence>
<accession>A0A3N4KE39</accession>
<feature type="chain" id="PRO_5018217459" description="Secreted protein" evidence="2">
    <location>
        <begin position="18"/>
        <end position="142"/>
    </location>
</feature>
<dbReference type="AlphaFoldDB" id="A0A3N4KE39"/>
<gene>
    <name evidence="3" type="ORF">P167DRAFT_567731</name>
</gene>
<feature type="signal peptide" evidence="2">
    <location>
        <begin position="1"/>
        <end position="17"/>
    </location>
</feature>
<evidence type="ECO:0008006" key="5">
    <source>
        <dbReference type="Google" id="ProtNLM"/>
    </source>
</evidence>
<evidence type="ECO:0000256" key="1">
    <source>
        <dbReference type="SAM" id="MobiDB-lite"/>
    </source>
</evidence>
<dbReference type="Proteomes" id="UP000277580">
    <property type="component" value="Unassembled WGS sequence"/>
</dbReference>
<reference evidence="3 4" key="1">
    <citation type="journal article" date="2018" name="Nat. Ecol. Evol.">
        <title>Pezizomycetes genomes reveal the molecular basis of ectomycorrhizal truffle lifestyle.</title>
        <authorList>
            <person name="Murat C."/>
            <person name="Payen T."/>
            <person name="Noel B."/>
            <person name="Kuo A."/>
            <person name="Morin E."/>
            <person name="Chen J."/>
            <person name="Kohler A."/>
            <person name="Krizsan K."/>
            <person name="Balestrini R."/>
            <person name="Da Silva C."/>
            <person name="Montanini B."/>
            <person name="Hainaut M."/>
            <person name="Levati E."/>
            <person name="Barry K.W."/>
            <person name="Belfiori B."/>
            <person name="Cichocki N."/>
            <person name="Clum A."/>
            <person name="Dockter R.B."/>
            <person name="Fauchery L."/>
            <person name="Guy J."/>
            <person name="Iotti M."/>
            <person name="Le Tacon F."/>
            <person name="Lindquist E.A."/>
            <person name="Lipzen A."/>
            <person name="Malagnac F."/>
            <person name="Mello A."/>
            <person name="Molinier V."/>
            <person name="Miyauchi S."/>
            <person name="Poulain J."/>
            <person name="Riccioni C."/>
            <person name="Rubini A."/>
            <person name="Sitrit Y."/>
            <person name="Splivallo R."/>
            <person name="Traeger S."/>
            <person name="Wang M."/>
            <person name="Zifcakova L."/>
            <person name="Wipf D."/>
            <person name="Zambonelli A."/>
            <person name="Paolocci F."/>
            <person name="Nowrousian M."/>
            <person name="Ottonello S."/>
            <person name="Baldrian P."/>
            <person name="Spatafora J.W."/>
            <person name="Henrissat B."/>
            <person name="Nagy L.G."/>
            <person name="Aury J.M."/>
            <person name="Wincker P."/>
            <person name="Grigoriev I.V."/>
            <person name="Bonfante P."/>
            <person name="Martin F.M."/>
        </authorList>
    </citation>
    <scope>NUCLEOTIDE SEQUENCE [LARGE SCALE GENOMIC DNA]</scope>
    <source>
        <strain evidence="3 4">CCBAS932</strain>
    </source>
</reference>
<proteinExistence type="predicted"/>
<keyword evidence="2" id="KW-0732">Signal</keyword>
<organism evidence="3 4">
    <name type="scientific">Morchella conica CCBAS932</name>
    <dbReference type="NCBI Taxonomy" id="1392247"/>
    <lineage>
        <taxon>Eukaryota</taxon>
        <taxon>Fungi</taxon>
        <taxon>Dikarya</taxon>
        <taxon>Ascomycota</taxon>
        <taxon>Pezizomycotina</taxon>
        <taxon>Pezizomycetes</taxon>
        <taxon>Pezizales</taxon>
        <taxon>Morchellaceae</taxon>
        <taxon>Morchella</taxon>
    </lineage>
</organism>
<dbReference type="InParanoid" id="A0A3N4KE39"/>
<feature type="region of interest" description="Disordered" evidence="1">
    <location>
        <begin position="94"/>
        <end position="134"/>
    </location>
</feature>
<feature type="compositionally biased region" description="Basic residues" evidence="1">
    <location>
        <begin position="97"/>
        <end position="107"/>
    </location>
</feature>